<proteinExistence type="predicted"/>
<dbReference type="EMBL" id="JARKIB010000083">
    <property type="protein sequence ID" value="KAJ7745374.1"/>
    <property type="molecule type" value="Genomic_DNA"/>
</dbReference>
<evidence type="ECO:0000313" key="1">
    <source>
        <dbReference type="EMBL" id="KAJ7745374.1"/>
    </source>
</evidence>
<accession>A0AAD7IKM3</accession>
<organism evidence="1 2">
    <name type="scientific">Mycena metata</name>
    <dbReference type="NCBI Taxonomy" id="1033252"/>
    <lineage>
        <taxon>Eukaryota</taxon>
        <taxon>Fungi</taxon>
        <taxon>Dikarya</taxon>
        <taxon>Basidiomycota</taxon>
        <taxon>Agaricomycotina</taxon>
        <taxon>Agaricomycetes</taxon>
        <taxon>Agaricomycetidae</taxon>
        <taxon>Agaricales</taxon>
        <taxon>Marasmiineae</taxon>
        <taxon>Mycenaceae</taxon>
        <taxon>Mycena</taxon>
    </lineage>
</organism>
<evidence type="ECO:0000313" key="2">
    <source>
        <dbReference type="Proteomes" id="UP001215598"/>
    </source>
</evidence>
<keyword evidence="2" id="KW-1185">Reference proteome</keyword>
<dbReference type="AlphaFoldDB" id="A0AAD7IKM3"/>
<comment type="caution">
    <text evidence="1">The sequence shown here is derived from an EMBL/GenBank/DDBJ whole genome shotgun (WGS) entry which is preliminary data.</text>
</comment>
<protein>
    <submittedName>
        <fullName evidence="1">Uncharacterized protein</fullName>
    </submittedName>
</protein>
<sequence>MESVLAAAETEQLVGTLSNAKLLRYLAIILRENHLRPLDVYGTLIEDGAQTLPPPQPAANDAFLVAEDEVVILEAALASREVLGWTRPGTCIILQIDGVRRARCLLDLPAAGAAGAEHATETIRVSSVRGTVPSLPLPPPRYLPLTGWCST</sequence>
<reference evidence="1" key="1">
    <citation type="submission" date="2023-03" db="EMBL/GenBank/DDBJ databases">
        <title>Massive genome expansion in bonnet fungi (Mycena s.s.) driven by repeated elements and novel gene families across ecological guilds.</title>
        <authorList>
            <consortium name="Lawrence Berkeley National Laboratory"/>
            <person name="Harder C.B."/>
            <person name="Miyauchi S."/>
            <person name="Viragh M."/>
            <person name="Kuo A."/>
            <person name="Thoen E."/>
            <person name="Andreopoulos B."/>
            <person name="Lu D."/>
            <person name="Skrede I."/>
            <person name="Drula E."/>
            <person name="Henrissat B."/>
            <person name="Morin E."/>
            <person name="Kohler A."/>
            <person name="Barry K."/>
            <person name="LaButti K."/>
            <person name="Morin E."/>
            <person name="Salamov A."/>
            <person name="Lipzen A."/>
            <person name="Mereny Z."/>
            <person name="Hegedus B."/>
            <person name="Baldrian P."/>
            <person name="Stursova M."/>
            <person name="Weitz H."/>
            <person name="Taylor A."/>
            <person name="Grigoriev I.V."/>
            <person name="Nagy L.G."/>
            <person name="Martin F."/>
            <person name="Kauserud H."/>
        </authorList>
    </citation>
    <scope>NUCLEOTIDE SEQUENCE</scope>
    <source>
        <strain evidence="1">CBHHK182m</strain>
    </source>
</reference>
<gene>
    <name evidence="1" type="ORF">B0H16DRAFT_977901</name>
</gene>
<dbReference type="Proteomes" id="UP001215598">
    <property type="component" value="Unassembled WGS sequence"/>
</dbReference>
<name>A0AAD7IKM3_9AGAR</name>